<evidence type="ECO:0000256" key="1">
    <source>
        <dbReference type="ARBA" id="ARBA00004141"/>
    </source>
</evidence>
<comment type="caution">
    <text evidence="10">The sequence shown here is derived from an EMBL/GenBank/DDBJ whole genome shotgun (WGS) entry which is preliminary data.</text>
</comment>
<evidence type="ECO:0000256" key="7">
    <source>
        <dbReference type="RuleBase" id="RU003346"/>
    </source>
</evidence>
<dbReference type="PANTHER" id="PTHR48022">
    <property type="entry name" value="PLASTIDIC GLUCOSE TRANSPORTER 4"/>
    <property type="match status" value="1"/>
</dbReference>
<dbReference type="InterPro" id="IPR020846">
    <property type="entry name" value="MFS_dom"/>
</dbReference>
<dbReference type="RefSeq" id="XP_069230375.1">
    <property type="nucleotide sequence ID" value="XM_069372917.1"/>
</dbReference>
<feature type="transmembrane region" description="Helical" evidence="8">
    <location>
        <begin position="125"/>
        <end position="145"/>
    </location>
</feature>
<dbReference type="InterPro" id="IPR050360">
    <property type="entry name" value="MFS_Sugar_Transporters"/>
</dbReference>
<comment type="subcellular location">
    <subcellularLocation>
        <location evidence="1">Membrane</location>
        <topology evidence="1">Multi-pass membrane protein</topology>
    </subcellularLocation>
</comment>
<evidence type="ECO:0000313" key="11">
    <source>
        <dbReference type="Proteomes" id="UP000803884"/>
    </source>
</evidence>
<dbReference type="AlphaFoldDB" id="A0AB34KUR1"/>
<dbReference type="GeneID" id="96005755"/>
<protein>
    <recommendedName>
        <fullName evidence="9">Major facilitator superfamily (MFS) profile domain-containing protein</fullName>
    </recommendedName>
</protein>
<evidence type="ECO:0000256" key="3">
    <source>
        <dbReference type="ARBA" id="ARBA00022448"/>
    </source>
</evidence>
<dbReference type="GO" id="GO:0005351">
    <property type="term" value="F:carbohydrate:proton symporter activity"/>
    <property type="evidence" value="ECO:0007669"/>
    <property type="project" value="TreeGrafter"/>
</dbReference>
<accession>A0AB34KUR1</accession>
<keyword evidence="4 8" id="KW-0812">Transmembrane</keyword>
<evidence type="ECO:0000256" key="5">
    <source>
        <dbReference type="ARBA" id="ARBA00022989"/>
    </source>
</evidence>
<organism evidence="10 11">
    <name type="scientific">Cladosporium halotolerans</name>
    <dbReference type="NCBI Taxonomy" id="1052096"/>
    <lineage>
        <taxon>Eukaryota</taxon>
        <taxon>Fungi</taxon>
        <taxon>Dikarya</taxon>
        <taxon>Ascomycota</taxon>
        <taxon>Pezizomycotina</taxon>
        <taxon>Dothideomycetes</taxon>
        <taxon>Dothideomycetidae</taxon>
        <taxon>Cladosporiales</taxon>
        <taxon>Cladosporiaceae</taxon>
        <taxon>Cladosporium</taxon>
    </lineage>
</organism>
<feature type="transmembrane region" description="Helical" evidence="8">
    <location>
        <begin position="487"/>
        <end position="508"/>
    </location>
</feature>
<reference evidence="10 11" key="1">
    <citation type="journal article" date="2020" name="Microbiol. Resour. Announc.">
        <title>Draft Genome Sequence of a Cladosporium Species Isolated from the Mesophotic Ascidian Didemnum maculosum.</title>
        <authorList>
            <person name="Gioti A."/>
            <person name="Siaperas R."/>
            <person name="Nikolaivits E."/>
            <person name="Le Goff G."/>
            <person name="Ouazzani J."/>
            <person name="Kotoulas G."/>
            <person name="Topakas E."/>
        </authorList>
    </citation>
    <scope>NUCLEOTIDE SEQUENCE [LARGE SCALE GENOMIC DNA]</scope>
    <source>
        <strain evidence="10 11">TM138-S3</strain>
    </source>
</reference>
<feature type="transmembrane region" description="Helical" evidence="8">
    <location>
        <begin position="184"/>
        <end position="204"/>
    </location>
</feature>
<evidence type="ECO:0000256" key="2">
    <source>
        <dbReference type="ARBA" id="ARBA00010992"/>
    </source>
</evidence>
<evidence type="ECO:0000313" key="10">
    <source>
        <dbReference type="EMBL" id="KAL1587270.1"/>
    </source>
</evidence>
<feature type="transmembrane region" description="Helical" evidence="8">
    <location>
        <begin position="357"/>
        <end position="380"/>
    </location>
</feature>
<dbReference type="Pfam" id="PF00083">
    <property type="entry name" value="Sugar_tr"/>
    <property type="match status" value="1"/>
</dbReference>
<feature type="transmembrane region" description="Helical" evidence="8">
    <location>
        <begin position="323"/>
        <end position="345"/>
    </location>
</feature>
<dbReference type="PRINTS" id="PR00171">
    <property type="entry name" value="SUGRTRNSPORT"/>
</dbReference>
<keyword evidence="11" id="KW-1185">Reference proteome</keyword>
<evidence type="ECO:0000256" key="6">
    <source>
        <dbReference type="ARBA" id="ARBA00023136"/>
    </source>
</evidence>
<gene>
    <name evidence="10" type="ORF">WHR41_04311</name>
</gene>
<sequence>MMEDFKDDDMIDAKKIEDTHEDAVGAERSVLDRRDAYCEPGFKGIFASYYVALCALFSAMGGLLFGYDQGVVSVILVMPQFLDRFGEIATGGGFYKGLMTAMIELGALIGALNQGWIADKISRKYSIVVAVIVFTVGSILQTAAVDYGMLTFARFVGGVGIGMLSMVAPLYISEISPPEIRGTLLVLEELSIVTGIVIAFWTTYGTQYIANEWSWRLPFLIQIFPGLILGIGIVFLPFSPRWLCSKDRDDDALRALSKLRQLPPTDHRIQREWFDIRAEVALHAEISAERHPQLQERTVSNRIKLEVVGWVDLFRSGCWRRTFVGSGLMFFQQFVGINALIYYSPTLFETMGLDYDMQLIMSGVLNCTQLVGVASSLWTMDRVGRRALLLSGSIVMFLSHLIIAVLVGKFSYDWPSFRPEGWASVAMLLVFMLGFGASWGPVPWAMPAEVFPSSLRAKGVAFSTCSNWLFNFVIGLITPPLVEGTGYGAYVFFAVFSLLSLVWVYWFVPETAGKSLEEMDHVFKDLSSEGEEERRERIEQAIATRMANH</sequence>
<dbReference type="PROSITE" id="PS50850">
    <property type="entry name" value="MFS"/>
    <property type="match status" value="1"/>
</dbReference>
<evidence type="ECO:0000259" key="9">
    <source>
        <dbReference type="PROSITE" id="PS50850"/>
    </source>
</evidence>
<dbReference type="InterPro" id="IPR036259">
    <property type="entry name" value="MFS_trans_sf"/>
</dbReference>
<feature type="transmembrane region" description="Helical" evidence="8">
    <location>
        <begin position="219"/>
        <end position="238"/>
    </location>
</feature>
<proteinExistence type="inferred from homology"/>
<keyword evidence="5 8" id="KW-1133">Transmembrane helix</keyword>
<feature type="transmembrane region" description="Helical" evidence="8">
    <location>
        <begin position="460"/>
        <end position="481"/>
    </location>
</feature>
<dbReference type="InterPro" id="IPR005828">
    <property type="entry name" value="MFS_sugar_transport-like"/>
</dbReference>
<dbReference type="Proteomes" id="UP000803884">
    <property type="component" value="Unassembled WGS sequence"/>
</dbReference>
<dbReference type="PANTHER" id="PTHR48022:SF14">
    <property type="entry name" value="MAJOR FACILITATOR SUPERFAMILY (MFS) PROFILE DOMAIN-CONTAINING PROTEIN-RELATED"/>
    <property type="match status" value="1"/>
</dbReference>
<feature type="transmembrane region" description="Helical" evidence="8">
    <location>
        <begin position="422"/>
        <end position="439"/>
    </location>
</feature>
<dbReference type="InterPro" id="IPR005829">
    <property type="entry name" value="Sugar_transporter_CS"/>
</dbReference>
<dbReference type="NCBIfam" id="TIGR00879">
    <property type="entry name" value="SP"/>
    <property type="match status" value="1"/>
</dbReference>
<dbReference type="GO" id="GO:0016020">
    <property type="term" value="C:membrane"/>
    <property type="evidence" value="ECO:0007669"/>
    <property type="project" value="UniProtKB-SubCell"/>
</dbReference>
<evidence type="ECO:0000256" key="8">
    <source>
        <dbReference type="SAM" id="Phobius"/>
    </source>
</evidence>
<comment type="similarity">
    <text evidence="2 7">Belongs to the major facilitator superfamily. Sugar transporter (TC 2.A.1.1) family.</text>
</comment>
<keyword evidence="6 8" id="KW-0472">Membrane</keyword>
<name>A0AB34KUR1_9PEZI</name>
<dbReference type="FunFam" id="1.20.1250.20:FF:000026">
    <property type="entry name" value="MFS quinate transporter QutD"/>
    <property type="match status" value="1"/>
</dbReference>
<evidence type="ECO:0000256" key="4">
    <source>
        <dbReference type="ARBA" id="ARBA00022692"/>
    </source>
</evidence>
<feature type="transmembrane region" description="Helical" evidence="8">
    <location>
        <begin position="387"/>
        <end position="410"/>
    </location>
</feature>
<feature type="transmembrane region" description="Helical" evidence="8">
    <location>
        <begin position="94"/>
        <end position="113"/>
    </location>
</feature>
<feature type="transmembrane region" description="Helical" evidence="8">
    <location>
        <begin position="49"/>
        <end position="82"/>
    </location>
</feature>
<dbReference type="PROSITE" id="PS00216">
    <property type="entry name" value="SUGAR_TRANSPORT_1"/>
    <property type="match status" value="1"/>
</dbReference>
<keyword evidence="3 7" id="KW-0813">Transport</keyword>
<feature type="domain" description="Major facilitator superfamily (MFS) profile" evidence="9">
    <location>
        <begin position="54"/>
        <end position="512"/>
    </location>
</feature>
<dbReference type="InterPro" id="IPR003663">
    <property type="entry name" value="Sugar/inositol_transpt"/>
</dbReference>
<dbReference type="SUPFAM" id="SSF103473">
    <property type="entry name" value="MFS general substrate transporter"/>
    <property type="match status" value="1"/>
</dbReference>
<dbReference type="Gene3D" id="1.20.1250.20">
    <property type="entry name" value="MFS general substrate transporter like domains"/>
    <property type="match status" value="1"/>
</dbReference>
<dbReference type="EMBL" id="JAAQHG020000011">
    <property type="protein sequence ID" value="KAL1587270.1"/>
    <property type="molecule type" value="Genomic_DNA"/>
</dbReference>
<dbReference type="PROSITE" id="PS00217">
    <property type="entry name" value="SUGAR_TRANSPORT_2"/>
    <property type="match status" value="1"/>
</dbReference>
<feature type="transmembrane region" description="Helical" evidence="8">
    <location>
        <begin position="151"/>
        <end position="172"/>
    </location>
</feature>